<sequence>MAPYQANLSHDGYTYTKIEGLTKGLHTYGVIQPQRKIQESSHDQLWEAIVIGSGYAGLVAARDLVKAGKKTLLLEGRDRVGGRTWSAEVDGTTFEMGGTWISHVHGRLWAELQRYGLKDEVSMTRTQGGGASYFTLDTGSGSRKLSLEEAGAMTNRAWKILVNYDGNDGRDICPLPYSTLGNLRVSPEDVTKVDQLSCQDRIEQVRHLLTPDEIALIESLVPHMAGGTPENVGFLELLRSQSLQGFTPETFEEFWTLYKVKAGQSSLARAIFDDAVALGLQYAFQHGVTKVVDRNGTVSLTTEGGEVFRAQRVVNTMPLHVLPTVEFDPPLSMLRREAIQIGHQNYLTKIHAIAEGDLRGLRGCTWPGDFLYVYGDGFCADGKSTRITSFAGDNRGILDPLKEPERLEVALKRFHPMEIRKVIFHDWTSDRYSLGGPAWYRAGFLTKYLAELQSPHGNVLMANADWASGWRAFIEGAMEQGGLAADSVMRQLGVRGANEAREQNW</sequence>
<name>A0A2S6CMN2_9PEZI</name>
<evidence type="ECO:0000256" key="3">
    <source>
        <dbReference type="ARBA" id="ARBA00023002"/>
    </source>
</evidence>
<evidence type="ECO:0000256" key="1">
    <source>
        <dbReference type="ARBA" id="ARBA00001974"/>
    </source>
</evidence>
<reference evidence="9" key="1">
    <citation type="journal article" date="2017" name="bioRxiv">
        <title>Conservation of a gene cluster reveals novel cercosporin biosynthetic mechanisms and extends production to the genus Colletotrichum.</title>
        <authorList>
            <person name="de Jonge R."/>
            <person name="Ebert M.K."/>
            <person name="Huitt-Roehl C.R."/>
            <person name="Pal P."/>
            <person name="Suttle J.C."/>
            <person name="Spanner R.E."/>
            <person name="Neubauer J.D."/>
            <person name="Jurick W.M.II."/>
            <person name="Stott K.A."/>
            <person name="Secor G.A."/>
            <person name="Thomma B.P.H.J."/>
            <person name="Van de Peer Y."/>
            <person name="Townsend C.A."/>
            <person name="Bolton M.D."/>
        </authorList>
    </citation>
    <scope>NUCLEOTIDE SEQUENCE [LARGE SCALE GENOMIC DNA]</scope>
    <source>
        <strain evidence="9">CBS538.71</strain>
    </source>
</reference>
<keyword evidence="3 6" id="KW-0560">Oxidoreductase</keyword>
<accession>A0A2S6CMN2</accession>
<dbReference type="Proteomes" id="UP000237631">
    <property type="component" value="Unassembled WGS sequence"/>
</dbReference>
<feature type="binding site" evidence="5">
    <location>
        <position position="390"/>
    </location>
    <ligand>
        <name>substrate</name>
    </ligand>
</feature>
<evidence type="ECO:0000256" key="4">
    <source>
        <dbReference type="ARBA" id="ARBA00048448"/>
    </source>
</evidence>
<evidence type="ECO:0000256" key="2">
    <source>
        <dbReference type="ARBA" id="ARBA00005995"/>
    </source>
</evidence>
<dbReference type="PANTHER" id="PTHR43563:SF1">
    <property type="entry name" value="AMINE OXIDASE [FLAVIN-CONTAINING] B"/>
    <property type="match status" value="1"/>
</dbReference>
<comment type="caution">
    <text evidence="8">The sequence shown here is derived from an EMBL/GenBank/DDBJ whole genome shotgun (WGS) entry which is preliminary data.</text>
</comment>
<evidence type="ECO:0000259" key="7">
    <source>
        <dbReference type="Pfam" id="PF01593"/>
    </source>
</evidence>
<dbReference type="PRINTS" id="PR00757">
    <property type="entry name" value="AMINEOXDASEF"/>
</dbReference>
<dbReference type="InterPro" id="IPR050703">
    <property type="entry name" value="Flavin_MAO"/>
</dbReference>
<keyword evidence="6" id="KW-0274">FAD</keyword>
<gene>
    <name evidence="8" type="ORF">CBER1_01959</name>
</gene>
<evidence type="ECO:0000256" key="5">
    <source>
        <dbReference type="PIRSR" id="PIRSR601613-1"/>
    </source>
</evidence>
<dbReference type="PANTHER" id="PTHR43563">
    <property type="entry name" value="AMINE OXIDASE"/>
    <property type="match status" value="1"/>
</dbReference>
<evidence type="ECO:0000313" key="9">
    <source>
        <dbReference type="Proteomes" id="UP000237631"/>
    </source>
</evidence>
<protein>
    <recommendedName>
        <fullName evidence="6">Amine oxidase</fullName>
        <ecNumber evidence="6">1.4.3.-</ecNumber>
    </recommendedName>
</protein>
<dbReference type="EC" id="1.4.3.-" evidence="6"/>
<dbReference type="OrthoDB" id="7777654at2759"/>
<dbReference type="InterPro" id="IPR036188">
    <property type="entry name" value="FAD/NAD-bd_sf"/>
</dbReference>
<dbReference type="AlphaFoldDB" id="A0A2S6CMN2"/>
<dbReference type="GO" id="GO:0097621">
    <property type="term" value="F:monoamine oxidase activity"/>
    <property type="evidence" value="ECO:0007669"/>
    <property type="project" value="UniProtKB-EC"/>
</dbReference>
<feature type="domain" description="Amine oxidase" evidence="7">
    <location>
        <begin position="56"/>
        <end position="488"/>
    </location>
</feature>
<comment type="catalytic activity">
    <reaction evidence="4">
        <text>a secondary aliphatic amine + O2 + H2O = a primary amine + an aldehyde + H2O2</text>
        <dbReference type="Rhea" id="RHEA:26414"/>
        <dbReference type="ChEBI" id="CHEBI:15377"/>
        <dbReference type="ChEBI" id="CHEBI:15379"/>
        <dbReference type="ChEBI" id="CHEBI:16240"/>
        <dbReference type="ChEBI" id="CHEBI:17478"/>
        <dbReference type="ChEBI" id="CHEBI:58855"/>
        <dbReference type="ChEBI" id="CHEBI:65296"/>
        <dbReference type="EC" id="1.4.3.4"/>
    </reaction>
</comment>
<organism evidence="8 9">
    <name type="scientific">Cercospora berteroae</name>
    <dbReference type="NCBI Taxonomy" id="357750"/>
    <lineage>
        <taxon>Eukaryota</taxon>
        <taxon>Fungi</taxon>
        <taxon>Dikarya</taxon>
        <taxon>Ascomycota</taxon>
        <taxon>Pezizomycotina</taxon>
        <taxon>Dothideomycetes</taxon>
        <taxon>Dothideomycetidae</taxon>
        <taxon>Mycosphaerellales</taxon>
        <taxon>Mycosphaerellaceae</taxon>
        <taxon>Cercospora</taxon>
    </lineage>
</organism>
<keyword evidence="9" id="KW-1185">Reference proteome</keyword>
<comment type="cofactor">
    <cofactor evidence="1 6">
        <name>FAD</name>
        <dbReference type="ChEBI" id="CHEBI:57692"/>
    </cofactor>
</comment>
<dbReference type="Pfam" id="PF01593">
    <property type="entry name" value="Amino_oxidase"/>
    <property type="match status" value="1"/>
</dbReference>
<proteinExistence type="inferred from homology"/>
<dbReference type="EMBL" id="PNEN01000157">
    <property type="protein sequence ID" value="PPJ60998.1"/>
    <property type="molecule type" value="Genomic_DNA"/>
</dbReference>
<keyword evidence="6" id="KW-0285">Flavoprotein</keyword>
<evidence type="ECO:0000256" key="6">
    <source>
        <dbReference type="RuleBase" id="RU362067"/>
    </source>
</evidence>
<dbReference type="STRING" id="357750.A0A2S6CMN2"/>
<evidence type="ECO:0000313" key="8">
    <source>
        <dbReference type="EMBL" id="PPJ60998.1"/>
    </source>
</evidence>
<dbReference type="InterPro" id="IPR002937">
    <property type="entry name" value="Amino_oxidase"/>
</dbReference>
<dbReference type="Gene3D" id="3.50.50.60">
    <property type="entry name" value="FAD/NAD(P)-binding domain"/>
    <property type="match status" value="3"/>
</dbReference>
<feature type="binding site" evidence="5">
    <location>
        <position position="288"/>
    </location>
    <ligand>
        <name>FAD</name>
        <dbReference type="ChEBI" id="CHEBI:57692"/>
    </ligand>
</feature>
<comment type="similarity">
    <text evidence="2 6">Belongs to the flavin monoamine oxidase family.</text>
</comment>
<dbReference type="InterPro" id="IPR001613">
    <property type="entry name" value="Flavin_amine_oxidase"/>
</dbReference>
<dbReference type="SUPFAM" id="SSF51905">
    <property type="entry name" value="FAD/NAD(P)-binding domain"/>
    <property type="match status" value="1"/>
</dbReference>